<reference evidence="1 2" key="1">
    <citation type="journal article" date="2020" name="Phytopathology">
        <title>Genome Sequence Resources of Colletotrichum truncatum, C. plurivorum, C. musicola, and C. sojae: Four Species Pathogenic to Soybean (Glycine max).</title>
        <authorList>
            <person name="Rogerio F."/>
            <person name="Boufleur T.R."/>
            <person name="Ciampi-Guillardi M."/>
            <person name="Sukno S.A."/>
            <person name="Thon M.R."/>
            <person name="Massola Junior N.S."/>
            <person name="Baroncelli R."/>
        </authorList>
    </citation>
    <scope>NUCLEOTIDE SEQUENCE [LARGE SCALE GENOMIC DNA]</scope>
    <source>
        <strain evidence="1 2">CMES1059</strain>
    </source>
</reference>
<dbReference type="Proteomes" id="UP000805649">
    <property type="component" value="Unassembled WGS sequence"/>
</dbReference>
<keyword evidence="2" id="KW-1185">Reference proteome</keyword>
<sequence length="241" mass="27471">MSTGLVKDAELGRIPNTNFGYIQSDPLRPCGVGTSKENLYYGMFINIPAGVTSLRVNYLFLTQELITGNQDSAIIYKDGIAQAQTGITAQSPLTNTGAMFGMSYARAGAISSYEFPVTPGSQQHLDFVLCEANNGDFDSALLADIVGLPLDPVYRYLQQYVKLNFHFDHYLNFYHHFEQYFKLNFRAYNKLNPEPEINFDVRVYHTLILRSYNKHSTNQHVKFYIRVYIKLSFKHNVIFGC</sequence>
<gene>
    <name evidence="1" type="ORF">CTRU02_208585</name>
</gene>
<proteinExistence type="predicted"/>
<name>A0ACC3YWQ1_COLTU</name>
<comment type="caution">
    <text evidence="1">The sequence shown here is derived from an EMBL/GenBank/DDBJ whole genome shotgun (WGS) entry which is preliminary data.</text>
</comment>
<evidence type="ECO:0000313" key="2">
    <source>
        <dbReference type="Proteomes" id="UP000805649"/>
    </source>
</evidence>
<protein>
    <submittedName>
        <fullName evidence="1">Uncharacterized protein</fullName>
    </submittedName>
</protein>
<dbReference type="EMBL" id="VUJX02000005">
    <property type="protein sequence ID" value="KAL0936370.1"/>
    <property type="molecule type" value="Genomic_DNA"/>
</dbReference>
<organism evidence="1 2">
    <name type="scientific">Colletotrichum truncatum</name>
    <name type="common">Anthracnose fungus</name>
    <name type="synonym">Colletotrichum capsici</name>
    <dbReference type="NCBI Taxonomy" id="5467"/>
    <lineage>
        <taxon>Eukaryota</taxon>
        <taxon>Fungi</taxon>
        <taxon>Dikarya</taxon>
        <taxon>Ascomycota</taxon>
        <taxon>Pezizomycotina</taxon>
        <taxon>Sordariomycetes</taxon>
        <taxon>Hypocreomycetidae</taxon>
        <taxon>Glomerellales</taxon>
        <taxon>Glomerellaceae</taxon>
        <taxon>Colletotrichum</taxon>
        <taxon>Colletotrichum truncatum species complex</taxon>
    </lineage>
</organism>
<accession>A0ACC3YWQ1</accession>
<evidence type="ECO:0000313" key="1">
    <source>
        <dbReference type="EMBL" id="KAL0936370.1"/>
    </source>
</evidence>